<evidence type="ECO:0000313" key="1">
    <source>
        <dbReference type="EMBL" id="MCU6746596.1"/>
    </source>
</evidence>
<comment type="caution">
    <text evidence="1">The sequence shown here is derived from an EMBL/GenBank/DDBJ whole genome shotgun (WGS) entry which is preliminary data.</text>
</comment>
<organism evidence="1 2">
    <name type="scientific">Faecalicatena acetigenes</name>
    <dbReference type="NCBI Taxonomy" id="2981790"/>
    <lineage>
        <taxon>Bacteria</taxon>
        <taxon>Bacillati</taxon>
        <taxon>Bacillota</taxon>
        <taxon>Clostridia</taxon>
        <taxon>Lachnospirales</taxon>
        <taxon>Lachnospiraceae</taxon>
        <taxon>Faecalicatena</taxon>
    </lineage>
</organism>
<dbReference type="SUPFAM" id="SSF47413">
    <property type="entry name" value="lambda repressor-like DNA-binding domains"/>
    <property type="match status" value="1"/>
</dbReference>
<accession>A0ABT2T8Q1</accession>
<name>A0ABT2T8Q1_9FIRM</name>
<gene>
    <name evidence="1" type="ORF">OCV51_02805</name>
</gene>
<keyword evidence="2" id="KW-1185">Reference proteome</keyword>
<evidence type="ECO:0000313" key="2">
    <source>
        <dbReference type="Proteomes" id="UP001652394"/>
    </source>
</evidence>
<sequence length="61" mass="7371">MAYMFKAVREQTKMNRKEFAEWLGIPYRTMQDWELGKSQVPEYVLRLVAYKVQAEKEKGRL</sequence>
<dbReference type="InterPro" id="IPR001387">
    <property type="entry name" value="Cro/C1-type_HTH"/>
</dbReference>
<dbReference type="CDD" id="cd00093">
    <property type="entry name" value="HTH_XRE"/>
    <property type="match status" value="1"/>
</dbReference>
<dbReference type="InterPro" id="IPR010982">
    <property type="entry name" value="Lambda_DNA-bd_dom_sf"/>
</dbReference>
<dbReference type="Proteomes" id="UP001652394">
    <property type="component" value="Unassembled WGS sequence"/>
</dbReference>
<reference evidence="1 2" key="1">
    <citation type="journal article" date="2021" name="ISME Commun">
        <title>Automated analysis of genomic sequences facilitates high-throughput and comprehensive description of bacteria.</title>
        <authorList>
            <person name="Hitch T.C.A."/>
        </authorList>
    </citation>
    <scope>NUCLEOTIDE SEQUENCE [LARGE SCALE GENOMIC DNA]</scope>
    <source>
        <strain evidence="1 2">H2_18</strain>
    </source>
</reference>
<proteinExistence type="predicted"/>
<dbReference type="Gene3D" id="1.10.260.40">
    <property type="entry name" value="lambda repressor-like DNA-binding domains"/>
    <property type="match status" value="1"/>
</dbReference>
<protein>
    <submittedName>
        <fullName evidence="1">Transcriptional regulator</fullName>
    </submittedName>
</protein>
<dbReference type="EMBL" id="JAOQJX010000003">
    <property type="protein sequence ID" value="MCU6746596.1"/>
    <property type="molecule type" value="Genomic_DNA"/>
</dbReference>